<comment type="function">
    <text evidence="8">Core component of nucleosome. Nucleosomes wrap and compact DNA into chromatin, limiting DNA accessibility to the cellular machineries which require DNA as a template. Histones thereby play a central role in transcription regulation, DNA repair, DNA replication and chromosomal stability. DNA accessibility is regulated via a complex set of post-translational modifications of histones, also called histone code, and nucleosome remodeling.</text>
</comment>
<sequence length="53" mass="6064">MVLISVSPLSHLIYEETCGLLKIFLENVIRDVVTYTEHARRKTVTTIDVVYAL</sequence>
<evidence type="ECO:0000256" key="7">
    <source>
        <dbReference type="ARBA" id="ARBA00023269"/>
    </source>
</evidence>
<keyword evidence="5 8" id="KW-0238">DNA-binding</keyword>
<dbReference type="PANTHER" id="PTHR10484">
    <property type="entry name" value="HISTONE H4"/>
    <property type="match status" value="1"/>
</dbReference>
<evidence type="ECO:0000256" key="3">
    <source>
        <dbReference type="ARBA" id="ARBA00006564"/>
    </source>
</evidence>
<evidence type="ECO:0000313" key="9">
    <source>
        <dbReference type="EMBL" id="KAB2598162.1"/>
    </source>
</evidence>
<dbReference type="GO" id="GO:0046982">
    <property type="term" value="F:protein heterodimerization activity"/>
    <property type="evidence" value="ECO:0007669"/>
    <property type="project" value="InterPro"/>
</dbReference>
<dbReference type="PRINTS" id="PR00623">
    <property type="entry name" value="HISTONEH4"/>
</dbReference>
<dbReference type="GO" id="GO:0000786">
    <property type="term" value="C:nucleosome"/>
    <property type="evidence" value="ECO:0007669"/>
    <property type="project" value="UniProtKB-KW"/>
</dbReference>
<comment type="subunit">
    <text evidence="8">The nucleosome is a histone octamer containing two molecules each of H2A, H2B, H3 and H4 assembled in one H3-H4 heterotetramer and two H2A-H2B heterodimers. The octamer wraps approximately 147 bp of DNA.</text>
</comment>
<keyword evidence="7 8" id="KW-0544">Nucleosome core</keyword>
<name>A0A5N5FAA3_9ROSA</name>
<keyword evidence="4 8" id="KW-0158">Chromosome</keyword>
<dbReference type="EMBL" id="SMOL01000768">
    <property type="protein sequence ID" value="KAB2598162.1"/>
    <property type="molecule type" value="Genomic_DNA"/>
</dbReference>
<evidence type="ECO:0000256" key="2">
    <source>
        <dbReference type="ARBA" id="ARBA00004286"/>
    </source>
</evidence>
<dbReference type="InterPro" id="IPR009072">
    <property type="entry name" value="Histone-fold"/>
</dbReference>
<reference evidence="10" key="2">
    <citation type="submission" date="2019-10" db="EMBL/GenBank/DDBJ databases">
        <title>A de novo genome assembly of a pear dwarfing rootstock.</title>
        <authorList>
            <person name="Wang F."/>
            <person name="Wang J."/>
            <person name="Li S."/>
            <person name="Zhang Y."/>
            <person name="Fang M."/>
            <person name="Ma L."/>
            <person name="Zhao Y."/>
            <person name="Jiang S."/>
        </authorList>
    </citation>
    <scope>NUCLEOTIDE SEQUENCE [LARGE SCALE GENOMIC DNA]</scope>
</reference>
<dbReference type="GO" id="GO:0005634">
    <property type="term" value="C:nucleus"/>
    <property type="evidence" value="ECO:0007669"/>
    <property type="project" value="UniProtKB-SubCell"/>
</dbReference>
<keyword evidence="6 8" id="KW-0539">Nucleus</keyword>
<accession>A0A5N5FAA3</accession>
<dbReference type="OrthoDB" id="9904347at2759"/>
<dbReference type="AlphaFoldDB" id="A0A5N5FAA3"/>
<evidence type="ECO:0000256" key="1">
    <source>
        <dbReference type="ARBA" id="ARBA00004123"/>
    </source>
</evidence>
<reference evidence="9 10" key="1">
    <citation type="submission" date="2019-09" db="EMBL/GenBank/DDBJ databases">
        <authorList>
            <person name="Ou C."/>
        </authorList>
    </citation>
    <scope>NUCLEOTIDE SEQUENCE [LARGE SCALE GENOMIC DNA]</scope>
    <source>
        <strain evidence="9">S2</strain>
        <tissue evidence="9">Leaf</tissue>
    </source>
</reference>
<dbReference type="SUPFAM" id="SSF47113">
    <property type="entry name" value="Histone-fold"/>
    <property type="match status" value="1"/>
</dbReference>
<comment type="caution">
    <text evidence="9">The sequence shown here is derived from an EMBL/GenBank/DDBJ whole genome shotgun (WGS) entry which is preliminary data.</text>
</comment>
<comment type="subcellular location">
    <subcellularLocation>
        <location evidence="2">Chromosome</location>
    </subcellularLocation>
    <subcellularLocation>
        <location evidence="1">Nucleus</location>
    </subcellularLocation>
</comment>
<keyword evidence="10" id="KW-1185">Reference proteome</keyword>
<comment type="similarity">
    <text evidence="3 8">Belongs to the histone H4 family.</text>
</comment>
<evidence type="ECO:0000313" key="10">
    <source>
        <dbReference type="Proteomes" id="UP000327157"/>
    </source>
</evidence>
<protein>
    <recommendedName>
        <fullName evidence="8">Histone H4</fullName>
    </recommendedName>
</protein>
<evidence type="ECO:0000256" key="4">
    <source>
        <dbReference type="ARBA" id="ARBA00022454"/>
    </source>
</evidence>
<dbReference type="Proteomes" id="UP000327157">
    <property type="component" value="Chromosome 1"/>
</dbReference>
<organism evidence="9 10">
    <name type="scientific">Pyrus ussuriensis x Pyrus communis</name>
    <dbReference type="NCBI Taxonomy" id="2448454"/>
    <lineage>
        <taxon>Eukaryota</taxon>
        <taxon>Viridiplantae</taxon>
        <taxon>Streptophyta</taxon>
        <taxon>Embryophyta</taxon>
        <taxon>Tracheophyta</taxon>
        <taxon>Spermatophyta</taxon>
        <taxon>Magnoliopsida</taxon>
        <taxon>eudicotyledons</taxon>
        <taxon>Gunneridae</taxon>
        <taxon>Pentapetalae</taxon>
        <taxon>rosids</taxon>
        <taxon>fabids</taxon>
        <taxon>Rosales</taxon>
        <taxon>Rosaceae</taxon>
        <taxon>Amygdaloideae</taxon>
        <taxon>Maleae</taxon>
        <taxon>Pyrus</taxon>
    </lineage>
</organism>
<evidence type="ECO:0000256" key="6">
    <source>
        <dbReference type="ARBA" id="ARBA00023242"/>
    </source>
</evidence>
<evidence type="ECO:0000256" key="8">
    <source>
        <dbReference type="RuleBase" id="RU000528"/>
    </source>
</evidence>
<dbReference type="SMART" id="SM00417">
    <property type="entry name" value="H4"/>
    <property type="match status" value="1"/>
</dbReference>
<dbReference type="Gene3D" id="1.10.20.10">
    <property type="entry name" value="Histone, subunit A"/>
    <property type="match status" value="1"/>
</dbReference>
<evidence type="ECO:0000256" key="5">
    <source>
        <dbReference type="ARBA" id="ARBA00023125"/>
    </source>
</evidence>
<dbReference type="GO" id="GO:0003677">
    <property type="term" value="F:DNA binding"/>
    <property type="evidence" value="ECO:0007669"/>
    <property type="project" value="UniProtKB-KW"/>
</dbReference>
<gene>
    <name evidence="9" type="ORF">D8674_001082</name>
</gene>
<dbReference type="GO" id="GO:0030527">
    <property type="term" value="F:structural constituent of chromatin"/>
    <property type="evidence" value="ECO:0007669"/>
    <property type="project" value="InterPro"/>
</dbReference>
<dbReference type="InterPro" id="IPR001951">
    <property type="entry name" value="Histone_H4"/>
</dbReference>
<proteinExistence type="inferred from homology"/>
<reference evidence="9 10" key="3">
    <citation type="submission" date="2019-11" db="EMBL/GenBank/DDBJ databases">
        <title>A de novo genome assembly of a pear dwarfing rootstock.</title>
        <authorList>
            <person name="Wang F."/>
            <person name="Wang J."/>
            <person name="Li S."/>
            <person name="Zhang Y."/>
            <person name="Fang M."/>
            <person name="Ma L."/>
            <person name="Zhao Y."/>
            <person name="Jiang S."/>
        </authorList>
    </citation>
    <scope>NUCLEOTIDE SEQUENCE [LARGE SCALE GENOMIC DNA]</scope>
    <source>
        <strain evidence="9">S2</strain>
        <tissue evidence="9">Leaf</tissue>
    </source>
</reference>